<proteinExistence type="predicted"/>
<evidence type="ECO:0000313" key="2">
    <source>
        <dbReference type="Proteomes" id="UP000790377"/>
    </source>
</evidence>
<organism evidence="1 2">
    <name type="scientific">Hygrophoropsis aurantiaca</name>
    <dbReference type="NCBI Taxonomy" id="72124"/>
    <lineage>
        <taxon>Eukaryota</taxon>
        <taxon>Fungi</taxon>
        <taxon>Dikarya</taxon>
        <taxon>Basidiomycota</taxon>
        <taxon>Agaricomycotina</taxon>
        <taxon>Agaricomycetes</taxon>
        <taxon>Agaricomycetidae</taxon>
        <taxon>Boletales</taxon>
        <taxon>Coniophorineae</taxon>
        <taxon>Hygrophoropsidaceae</taxon>
        <taxon>Hygrophoropsis</taxon>
    </lineage>
</organism>
<gene>
    <name evidence="1" type="ORF">BJ138DRAFT_1120695</name>
</gene>
<reference evidence="1" key="1">
    <citation type="journal article" date="2021" name="New Phytol.">
        <title>Evolutionary innovations through gain and loss of genes in the ectomycorrhizal Boletales.</title>
        <authorList>
            <person name="Wu G."/>
            <person name="Miyauchi S."/>
            <person name="Morin E."/>
            <person name="Kuo A."/>
            <person name="Drula E."/>
            <person name="Varga T."/>
            <person name="Kohler A."/>
            <person name="Feng B."/>
            <person name="Cao Y."/>
            <person name="Lipzen A."/>
            <person name="Daum C."/>
            <person name="Hundley H."/>
            <person name="Pangilinan J."/>
            <person name="Johnson J."/>
            <person name="Barry K."/>
            <person name="LaButti K."/>
            <person name="Ng V."/>
            <person name="Ahrendt S."/>
            <person name="Min B."/>
            <person name="Choi I.G."/>
            <person name="Park H."/>
            <person name="Plett J.M."/>
            <person name="Magnuson J."/>
            <person name="Spatafora J.W."/>
            <person name="Nagy L.G."/>
            <person name="Henrissat B."/>
            <person name="Grigoriev I.V."/>
            <person name="Yang Z.L."/>
            <person name="Xu J."/>
            <person name="Martin F.M."/>
        </authorList>
    </citation>
    <scope>NUCLEOTIDE SEQUENCE</scope>
    <source>
        <strain evidence="1">ATCC 28755</strain>
    </source>
</reference>
<evidence type="ECO:0000313" key="1">
    <source>
        <dbReference type="EMBL" id="KAH7903129.1"/>
    </source>
</evidence>
<keyword evidence="2" id="KW-1185">Reference proteome</keyword>
<name>A0ACB7ZPP8_9AGAM</name>
<dbReference type="EMBL" id="MU269192">
    <property type="protein sequence ID" value="KAH7903129.1"/>
    <property type="molecule type" value="Genomic_DNA"/>
</dbReference>
<accession>A0ACB7ZPP8</accession>
<comment type="caution">
    <text evidence="1">The sequence shown here is derived from an EMBL/GenBank/DDBJ whole genome shotgun (WGS) entry which is preliminary data.</text>
</comment>
<sequence length="176" mass="19221">MQADYPGTEIARAPEAVYKSLVAPLVRPVSIFLLTDGGAWGVEICANITKKAIQDHATDSTFMRVFTVGLGQGASTTTCDRIARARAGGEKEYLGKCARLVRAARTAPVSDIKVYDKLGTAVQQAPSDIPSFFLSLRFQIFVIVPRGTANVEQELKITGFVRVQMFLSKSWFLYGI</sequence>
<protein>
    <submittedName>
        <fullName evidence="1">Uncharacterized protein</fullName>
    </submittedName>
</protein>
<dbReference type="Proteomes" id="UP000790377">
    <property type="component" value="Unassembled WGS sequence"/>
</dbReference>